<organism evidence="8 9">
    <name type="scientific">Durusdinium trenchii</name>
    <dbReference type="NCBI Taxonomy" id="1381693"/>
    <lineage>
        <taxon>Eukaryota</taxon>
        <taxon>Sar</taxon>
        <taxon>Alveolata</taxon>
        <taxon>Dinophyceae</taxon>
        <taxon>Suessiales</taxon>
        <taxon>Symbiodiniaceae</taxon>
        <taxon>Durusdinium</taxon>
    </lineage>
</organism>
<proteinExistence type="predicted"/>
<evidence type="ECO:0000256" key="1">
    <source>
        <dbReference type="ARBA" id="ARBA00022741"/>
    </source>
</evidence>
<evidence type="ECO:0000259" key="6">
    <source>
        <dbReference type="PROSITE" id="PS51192"/>
    </source>
</evidence>
<dbReference type="Proteomes" id="UP001642464">
    <property type="component" value="Unassembled WGS sequence"/>
</dbReference>
<dbReference type="CDD" id="cd00268">
    <property type="entry name" value="DEADc"/>
    <property type="match status" value="1"/>
</dbReference>
<evidence type="ECO:0000313" key="9">
    <source>
        <dbReference type="Proteomes" id="UP001642464"/>
    </source>
</evidence>
<dbReference type="InterPro" id="IPR044742">
    <property type="entry name" value="DEAD/DEAH_RhlB"/>
</dbReference>
<feature type="region of interest" description="Disordered" evidence="5">
    <location>
        <begin position="760"/>
        <end position="821"/>
    </location>
</feature>
<dbReference type="SUPFAM" id="SSF52540">
    <property type="entry name" value="P-loop containing nucleoside triphosphate hydrolases"/>
    <property type="match status" value="1"/>
</dbReference>
<dbReference type="Gene3D" id="3.40.50.300">
    <property type="entry name" value="P-loop containing nucleotide triphosphate hydrolases"/>
    <property type="match status" value="2"/>
</dbReference>
<evidence type="ECO:0000256" key="3">
    <source>
        <dbReference type="ARBA" id="ARBA00022806"/>
    </source>
</evidence>
<dbReference type="PROSITE" id="PS51192">
    <property type="entry name" value="HELICASE_ATP_BIND_1"/>
    <property type="match status" value="1"/>
</dbReference>
<dbReference type="InterPro" id="IPR011545">
    <property type="entry name" value="DEAD/DEAH_box_helicase_dom"/>
</dbReference>
<gene>
    <name evidence="8" type="ORF">SCF082_LOCUS4067</name>
</gene>
<feature type="compositionally biased region" description="Acidic residues" evidence="5">
    <location>
        <begin position="796"/>
        <end position="810"/>
    </location>
</feature>
<dbReference type="EMBL" id="CAXAMM010002113">
    <property type="protein sequence ID" value="CAK8994771.1"/>
    <property type="molecule type" value="Genomic_DNA"/>
</dbReference>
<sequence>MNLCKRGWERAMLPTVFIQEGGSSSCRCILKAPARKRSDRGDRFSIMLLSGTLAARCVSRVSVCAGYGGAHATRGRADRAQFRGRRRESPYRSDRPDEQERFRGSYRPDEQRFRGRRRESYRPDRPEEQERQRDSVEVPDGWGWREDGLKEPWNAPWYKKMMSRGQVPLVGMESELKTLDRKPIQDFADALDQGKVEVLEQSNISAARSRYQVSHPSELGRIERKLWKSLPAEERPTLFPHFRKAYDWDAQEQKKGQAPEHFFSQKQWNEVAEITEEVAELAKSMQLPRPSRIQFLSFQEIAKGECCVVADQSGSGKTLAYLLPLLQRYVLSADPADRRLKVIIVAPTSDLVHQIAEVAQVASSRSERGFQVTSVVGGGGENARRQRRQLQNGTEVLVATPGRLKFFMEEDYVVPKDTWQSCKAVVIDEVDALVEEGNLKILELKAQLRAQLQWVFVTATVSEVAQMEIQALEAQLQVEAQDLAHRTRRILWTKGPGLHRVPVNCEHVLVDCTPLNLYEVEPEKRLSLVMKHKIQALVWHLKRGVMRDEEDNRVIVFCNTIENCSRVHQALEEVNPDDPRSGSKLWKLLVLHGLRDKKEYEANMALFSTEKVPSVDFFKRRIMICTDRLSRGMDFNSHTVKWVVLMDWPRDAREYIRRVGRTARAGEGGSILTLLCGNKEAAMGKQIAAAAIRSLRLTTSADTEKTRCLERFDPTAVDWRSPKAAARKPLWKPQQEIDREAAEEQAEDQRELSEQELRELFEEADMGPMGVDLWEDEEEEMRAADKGWSPWQSEGMADEDDENLWDDNPFDENRIGISLND</sequence>
<dbReference type="SMART" id="SM00487">
    <property type="entry name" value="DEXDc"/>
    <property type="match status" value="1"/>
</dbReference>
<keyword evidence="9" id="KW-1185">Reference proteome</keyword>
<keyword evidence="2" id="KW-0378">Hydrolase</keyword>
<feature type="compositionally biased region" description="Basic and acidic residues" evidence="5">
    <location>
        <begin position="75"/>
        <end position="136"/>
    </location>
</feature>
<name>A0ABP0HX43_9DINO</name>
<dbReference type="CDD" id="cd18787">
    <property type="entry name" value="SF2_C_DEAD"/>
    <property type="match status" value="1"/>
</dbReference>
<dbReference type="InterPro" id="IPR001650">
    <property type="entry name" value="Helicase_C-like"/>
</dbReference>
<keyword evidence="4" id="KW-0067">ATP-binding</keyword>
<evidence type="ECO:0000256" key="5">
    <source>
        <dbReference type="SAM" id="MobiDB-lite"/>
    </source>
</evidence>
<dbReference type="InterPro" id="IPR014001">
    <property type="entry name" value="Helicase_ATP-bd"/>
</dbReference>
<comment type="caution">
    <text evidence="8">The sequence shown here is derived from an EMBL/GenBank/DDBJ whole genome shotgun (WGS) entry which is preliminary data.</text>
</comment>
<dbReference type="Pfam" id="PF00271">
    <property type="entry name" value="Helicase_C"/>
    <property type="match status" value="1"/>
</dbReference>
<evidence type="ECO:0000256" key="2">
    <source>
        <dbReference type="ARBA" id="ARBA00022801"/>
    </source>
</evidence>
<dbReference type="GO" id="GO:0004386">
    <property type="term" value="F:helicase activity"/>
    <property type="evidence" value="ECO:0007669"/>
    <property type="project" value="UniProtKB-KW"/>
</dbReference>
<dbReference type="SMART" id="SM00490">
    <property type="entry name" value="HELICc"/>
    <property type="match status" value="1"/>
</dbReference>
<feature type="domain" description="Helicase ATP-binding" evidence="6">
    <location>
        <begin position="298"/>
        <end position="479"/>
    </location>
</feature>
<evidence type="ECO:0000256" key="4">
    <source>
        <dbReference type="ARBA" id="ARBA00022840"/>
    </source>
</evidence>
<feature type="domain" description="Helicase C-terminal" evidence="7">
    <location>
        <begin position="533"/>
        <end position="710"/>
    </location>
</feature>
<keyword evidence="3 8" id="KW-0347">Helicase</keyword>
<evidence type="ECO:0000313" key="8">
    <source>
        <dbReference type="EMBL" id="CAK8994771.1"/>
    </source>
</evidence>
<keyword evidence="1" id="KW-0547">Nucleotide-binding</keyword>
<dbReference type="InterPro" id="IPR027417">
    <property type="entry name" value="P-loop_NTPase"/>
</dbReference>
<dbReference type="PROSITE" id="PS51194">
    <property type="entry name" value="HELICASE_CTER"/>
    <property type="match status" value="1"/>
</dbReference>
<dbReference type="Pfam" id="PF00270">
    <property type="entry name" value="DEAD"/>
    <property type="match status" value="1"/>
</dbReference>
<protein>
    <submittedName>
        <fullName evidence="8">DEAD-box ATP-dependent RNA helicase 50</fullName>
    </submittedName>
</protein>
<evidence type="ECO:0000259" key="7">
    <source>
        <dbReference type="PROSITE" id="PS51194"/>
    </source>
</evidence>
<accession>A0ABP0HX43</accession>
<feature type="region of interest" description="Disordered" evidence="5">
    <location>
        <begin position="75"/>
        <end position="141"/>
    </location>
</feature>
<reference evidence="8 9" key="1">
    <citation type="submission" date="2024-02" db="EMBL/GenBank/DDBJ databases">
        <authorList>
            <person name="Chen Y."/>
            <person name="Shah S."/>
            <person name="Dougan E. K."/>
            <person name="Thang M."/>
            <person name="Chan C."/>
        </authorList>
    </citation>
    <scope>NUCLEOTIDE SEQUENCE [LARGE SCALE GENOMIC DNA]</scope>
</reference>
<dbReference type="PANTHER" id="PTHR47960">
    <property type="entry name" value="DEAD-BOX ATP-DEPENDENT RNA HELICASE 50"/>
    <property type="match status" value="1"/>
</dbReference>